<dbReference type="RefSeq" id="XP_033421890.1">
    <property type="nucleotide sequence ID" value="XM_033576035.1"/>
</dbReference>
<dbReference type="EMBL" id="QUQM01000008">
    <property type="protein sequence ID" value="KAA8642528.1"/>
    <property type="molecule type" value="Genomic_DNA"/>
</dbReference>
<dbReference type="InterPro" id="IPR018392">
    <property type="entry name" value="LysM"/>
</dbReference>
<feature type="domain" description="LysM" evidence="4">
    <location>
        <begin position="346"/>
        <end position="395"/>
    </location>
</feature>
<evidence type="ECO:0000313" key="7">
    <source>
        <dbReference type="Proteomes" id="UP000308092"/>
    </source>
</evidence>
<dbReference type="Gene3D" id="3.10.350.10">
    <property type="entry name" value="LysM domain"/>
    <property type="match status" value="2"/>
</dbReference>
<keyword evidence="7" id="KW-1185">Reference proteome</keyword>
<dbReference type="Pfam" id="PF01476">
    <property type="entry name" value="LysM"/>
    <property type="match status" value="2"/>
</dbReference>
<feature type="domain" description="LysM" evidence="4">
    <location>
        <begin position="286"/>
        <end position="330"/>
    </location>
</feature>
<protein>
    <recommendedName>
        <fullName evidence="4">LysM domain-containing protein</fullName>
    </recommendedName>
</protein>
<evidence type="ECO:0000256" key="3">
    <source>
        <dbReference type="SAM" id="SignalP"/>
    </source>
</evidence>
<dbReference type="OrthoDB" id="73875at2759"/>
<dbReference type="InterPro" id="IPR036779">
    <property type="entry name" value="LysM_dom_sf"/>
</dbReference>
<evidence type="ECO:0000313" key="5">
    <source>
        <dbReference type="EMBL" id="KAA8642528.1"/>
    </source>
</evidence>
<dbReference type="GO" id="GO:0008061">
    <property type="term" value="F:chitin binding"/>
    <property type="evidence" value="ECO:0007669"/>
    <property type="project" value="UniProtKB-KW"/>
</dbReference>
<dbReference type="SMART" id="SM00257">
    <property type="entry name" value="LysM"/>
    <property type="match status" value="2"/>
</dbReference>
<proteinExistence type="predicted"/>
<evidence type="ECO:0000256" key="1">
    <source>
        <dbReference type="ARBA" id="ARBA00022669"/>
    </source>
</evidence>
<dbReference type="Proteomes" id="UP000324241">
    <property type="component" value="Unassembled WGS sequence"/>
</dbReference>
<dbReference type="GeneID" id="54334174"/>
<keyword evidence="2" id="KW-0843">Virulence</keyword>
<dbReference type="Proteomes" id="UP000308092">
    <property type="component" value="Unassembled WGS sequence"/>
</dbReference>
<accession>A0A4S3JCH5</accession>
<evidence type="ECO:0000259" key="4">
    <source>
        <dbReference type="PROSITE" id="PS51782"/>
    </source>
</evidence>
<dbReference type="InterPro" id="IPR053214">
    <property type="entry name" value="LysM12-like"/>
</dbReference>
<evidence type="ECO:0000313" key="6">
    <source>
        <dbReference type="EMBL" id="THC92886.1"/>
    </source>
</evidence>
<dbReference type="CDD" id="cd00118">
    <property type="entry name" value="LysM"/>
    <property type="match status" value="1"/>
</dbReference>
<dbReference type="AlphaFoldDB" id="A0A4S3JCH5"/>
<organism evidence="6 7">
    <name type="scientific">Aspergillus tanneri</name>
    <dbReference type="NCBI Taxonomy" id="1220188"/>
    <lineage>
        <taxon>Eukaryota</taxon>
        <taxon>Fungi</taxon>
        <taxon>Dikarya</taxon>
        <taxon>Ascomycota</taxon>
        <taxon>Pezizomycotina</taxon>
        <taxon>Eurotiomycetes</taxon>
        <taxon>Eurotiomycetidae</taxon>
        <taxon>Eurotiales</taxon>
        <taxon>Aspergillaceae</taxon>
        <taxon>Aspergillus</taxon>
        <taxon>Aspergillus subgen. Circumdati</taxon>
    </lineage>
</organism>
<reference evidence="6 7" key="1">
    <citation type="submission" date="2019-03" db="EMBL/GenBank/DDBJ databases">
        <title>The genome sequence of a newly discovered highly antifungal drug resistant Aspergillus species, Aspergillus tanneri NIH 1004.</title>
        <authorList>
            <person name="Mounaud S."/>
            <person name="Singh I."/>
            <person name="Joardar V."/>
            <person name="Pakala S."/>
            <person name="Pakala S."/>
            <person name="Venepally P."/>
            <person name="Hoover J."/>
            <person name="Nierman W."/>
            <person name="Chung J."/>
            <person name="Losada L."/>
        </authorList>
    </citation>
    <scope>NUCLEOTIDE SEQUENCE [LARGE SCALE GENOMIC DNA]</scope>
    <source>
        <strain evidence="6 7">NIH1004</strain>
    </source>
</reference>
<dbReference type="PROSITE" id="PS51782">
    <property type="entry name" value="LYSM"/>
    <property type="match status" value="2"/>
</dbReference>
<dbReference type="STRING" id="1220188.A0A4S3JCH5"/>
<dbReference type="SUPFAM" id="SSF57016">
    <property type="entry name" value="Plant lectins/antimicrobial peptides"/>
    <property type="match status" value="1"/>
</dbReference>
<feature type="signal peptide" evidence="3">
    <location>
        <begin position="1"/>
        <end position="28"/>
    </location>
</feature>
<keyword evidence="1" id="KW-0147">Chitin-binding</keyword>
<evidence type="ECO:0000256" key="2">
    <source>
        <dbReference type="ARBA" id="ARBA00023026"/>
    </source>
</evidence>
<name>A0A4S3JCH5_9EURO</name>
<gene>
    <name evidence="5" type="ORF">ATNIH1004_011473</name>
    <name evidence="6" type="ORF">EYZ11_007638</name>
</gene>
<dbReference type="PANTHER" id="PTHR47700:SF2">
    <property type="entry name" value="CHITINASE"/>
    <property type="match status" value="1"/>
</dbReference>
<dbReference type="PANTHER" id="PTHR47700">
    <property type="entry name" value="V CHITINASE, PUTATIVE (AFU_ORTHOLOGUE AFUA_6G13720)-RELATED"/>
    <property type="match status" value="1"/>
</dbReference>
<dbReference type="SUPFAM" id="SSF54106">
    <property type="entry name" value="LysM domain"/>
    <property type="match status" value="2"/>
</dbReference>
<dbReference type="InterPro" id="IPR036861">
    <property type="entry name" value="Endochitinase-like_sf"/>
</dbReference>
<comment type="caution">
    <text evidence="6">The sequence shown here is derived from an EMBL/GenBank/DDBJ whole genome shotgun (WGS) entry which is preliminary data.</text>
</comment>
<sequence length="512" mass="54959">MPYTSLWITASAVLCLIIAFSTPVSTLGAQSNSLVATLNHPDVFQSQLQPCPEACASHRSQDWTVYPSFDRLSFCHKPILFNFAIHTSVNDSSKTLKFRACTAGDGWNKKTSNALAIGDSVYNSTNDHGLNALTQVQAYLHAGADCTKNIMLGYYNSTVVGVYVGEALCKATASSAIDRLLSQVKRAVPATMLMQLCSDQCDADHVFGIAVSPIADLVAVQAALVSWSKGKCESRLGDATSLPDVSIWEVPQRSVGRNTTISNSTAQELDTPPGKRLLARAAKYCTKRKVVSGDTCQSLAKICGITLDQFYKYNSKDMCSRLQIGSSVCCTDGFLKPQPYNNGTCYIYTTRSGDTCYDIGLAQSLTVDNLNKFNNGTTWGWNGCDNLGAGQNICLSLGNPPMPAVLPSSVCGPQVPGTEVDEPITDASKLAMLNPCPLNSCCNIWGQCGIDSSFCTKSKGPTGNPGTSKPGVFGCTSNCGTDIVNNDKGPSDGYQRVGYYETYSWDRKCLRL</sequence>
<reference evidence="5 8" key="2">
    <citation type="submission" date="2019-08" db="EMBL/GenBank/DDBJ databases">
        <title>The genome sequence of a newly discovered highly antifungal drug resistant Aspergillus species, Aspergillus tanneri NIH 1004.</title>
        <authorList>
            <person name="Mounaud S."/>
            <person name="Singh I."/>
            <person name="Joardar V."/>
            <person name="Pakala S."/>
            <person name="Pakala S."/>
            <person name="Venepally P."/>
            <person name="Chung J.K."/>
            <person name="Losada L."/>
            <person name="Nierman W.C."/>
        </authorList>
    </citation>
    <scope>NUCLEOTIDE SEQUENCE [LARGE SCALE GENOMIC DNA]</scope>
    <source>
        <strain evidence="5 8">NIH1004</strain>
    </source>
</reference>
<dbReference type="VEuPathDB" id="FungiDB:EYZ11_007638"/>
<evidence type="ECO:0000313" key="8">
    <source>
        <dbReference type="Proteomes" id="UP000324241"/>
    </source>
</evidence>
<feature type="chain" id="PRO_5036358477" description="LysM domain-containing protein" evidence="3">
    <location>
        <begin position="29"/>
        <end position="512"/>
    </location>
</feature>
<keyword evidence="3" id="KW-0732">Signal</keyword>
<dbReference type="EMBL" id="SOSA01000302">
    <property type="protein sequence ID" value="THC92886.1"/>
    <property type="molecule type" value="Genomic_DNA"/>
</dbReference>